<dbReference type="Pfam" id="PF08000">
    <property type="entry name" value="bPH_1"/>
    <property type="match status" value="1"/>
</dbReference>
<dbReference type="AlphaFoldDB" id="U2E9A4"/>
<dbReference type="EMBL" id="AFNU02000011">
    <property type="protein sequence ID" value="ERJ11441.1"/>
    <property type="molecule type" value="Genomic_DNA"/>
</dbReference>
<comment type="caution">
    <text evidence="2">The sequence shown here is derived from an EMBL/GenBank/DDBJ whole genome shotgun (WGS) entry which is preliminary data.</text>
</comment>
<dbReference type="Gene3D" id="2.30.29.50">
    <property type="entry name" value="Bacterial Pleckstrin homology domain"/>
    <property type="match status" value="1"/>
</dbReference>
<reference evidence="2 3" key="2">
    <citation type="journal article" date="2013" name="PLoS ONE">
        <title>INDIGO - INtegrated Data Warehouse of MIcrobial GenOmes with Examples from the Red Sea Extremophiles.</title>
        <authorList>
            <person name="Alam I."/>
            <person name="Antunes A."/>
            <person name="Kamau A.A."/>
            <person name="Ba Alawi W."/>
            <person name="Kalkatawi M."/>
            <person name="Stingl U."/>
            <person name="Bajic V.B."/>
        </authorList>
    </citation>
    <scope>NUCLEOTIDE SEQUENCE [LARGE SCALE GENOMIC DNA]</scope>
    <source>
        <strain evidence="2 3">SSD-17B</strain>
    </source>
</reference>
<dbReference type="eggNOG" id="ENOG503172B">
    <property type="taxonomic scope" value="Bacteria"/>
</dbReference>
<proteinExistence type="predicted"/>
<gene>
    <name evidence="2" type="ORF">HLPCO_002563</name>
</gene>
<evidence type="ECO:0000259" key="1">
    <source>
        <dbReference type="Pfam" id="PF08000"/>
    </source>
</evidence>
<organism evidence="2 3">
    <name type="scientific">Haloplasma contractile SSD-17B</name>
    <dbReference type="NCBI Taxonomy" id="1033810"/>
    <lineage>
        <taxon>Bacteria</taxon>
        <taxon>Bacillati</taxon>
        <taxon>Mycoplasmatota</taxon>
        <taxon>Mollicutes</taxon>
        <taxon>Haloplasmatales</taxon>
        <taxon>Haloplasmataceae</taxon>
        <taxon>Haloplasma</taxon>
    </lineage>
</organism>
<protein>
    <recommendedName>
        <fullName evidence="1">Bacterial Pleckstrin homology domain-containing protein</fullName>
    </recommendedName>
</protein>
<name>U2E9A4_9MOLU</name>
<reference evidence="2 3" key="1">
    <citation type="journal article" date="2011" name="J. Bacteriol.">
        <title>Genome sequence of Haloplasma contractile, an unusual contractile bacterium from a deep-sea anoxic brine lake.</title>
        <authorList>
            <person name="Antunes A."/>
            <person name="Alam I."/>
            <person name="El Dorry H."/>
            <person name="Siam R."/>
            <person name="Robertson A."/>
            <person name="Bajic V.B."/>
            <person name="Stingl U."/>
        </authorList>
    </citation>
    <scope>NUCLEOTIDE SEQUENCE [LARGE SCALE GENOMIC DNA]</scope>
    <source>
        <strain evidence="2 3">SSD-17B</strain>
    </source>
</reference>
<dbReference type="InterPro" id="IPR037063">
    <property type="entry name" value="PHb_sf"/>
</dbReference>
<keyword evidence="3" id="KW-1185">Reference proteome</keyword>
<evidence type="ECO:0000313" key="2">
    <source>
        <dbReference type="EMBL" id="ERJ11441.1"/>
    </source>
</evidence>
<dbReference type="SUPFAM" id="SSF50729">
    <property type="entry name" value="PH domain-like"/>
    <property type="match status" value="1"/>
</dbReference>
<dbReference type="InterPro" id="IPR012544">
    <property type="entry name" value="PHb"/>
</dbReference>
<dbReference type="OrthoDB" id="9803613at2"/>
<accession>U2E9A4</accession>
<dbReference type="InParanoid" id="U2E9A4"/>
<feature type="domain" description="Bacterial Pleckstrin homology" evidence="1">
    <location>
        <begin position="2"/>
        <end position="122"/>
    </location>
</feature>
<sequence>MGLLSGILGNASEAKSDIIEKELKTMLIDGEAVEKAYKLIRDLIIVTNRRLIVVDKQGVTGKKVDYLTVPFSKINRFSKESAGTLDLDQEMKIWVNGKVEPLAFKFKRDANIDDFYRVLSKSIL</sequence>
<dbReference type="STRING" id="1033810.HLPCO_002563"/>
<dbReference type="PANTHER" id="PTHR35796">
    <property type="entry name" value="HYPOTHETICAL CYTOSOLIC PROTEIN"/>
    <property type="match status" value="1"/>
</dbReference>
<dbReference type="CDD" id="cd13225">
    <property type="entry name" value="PH-like_bacteria"/>
    <property type="match status" value="1"/>
</dbReference>
<dbReference type="FunCoup" id="U2E9A4">
    <property type="interactions" value="21"/>
</dbReference>
<dbReference type="Proteomes" id="UP000005707">
    <property type="component" value="Unassembled WGS sequence"/>
</dbReference>
<evidence type="ECO:0000313" key="3">
    <source>
        <dbReference type="Proteomes" id="UP000005707"/>
    </source>
</evidence>
<dbReference type="PANTHER" id="PTHR35796:SF3">
    <property type="entry name" value="BHLH DOMAIN-CONTAINING PROTEIN"/>
    <property type="match status" value="1"/>
</dbReference>
<dbReference type="RefSeq" id="WP_008826626.1">
    <property type="nucleotide sequence ID" value="NZ_AFNU02000011.1"/>
</dbReference>